<dbReference type="EMBL" id="NKCI01000042">
    <property type="protein sequence ID" value="RSL62875.1"/>
    <property type="molecule type" value="Genomic_DNA"/>
</dbReference>
<dbReference type="GO" id="GO:0005524">
    <property type="term" value="F:ATP binding"/>
    <property type="evidence" value="ECO:0007669"/>
    <property type="project" value="InterPro"/>
</dbReference>
<dbReference type="InterPro" id="IPR003593">
    <property type="entry name" value="AAA+_ATPase"/>
</dbReference>
<dbReference type="CDD" id="cd19481">
    <property type="entry name" value="RecA-like_protease"/>
    <property type="match status" value="1"/>
</dbReference>
<name>A0A428QC83_9HYPO</name>
<dbReference type="InterPro" id="IPR003959">
    <property type="entry name" value="ATPase_AAA_core"/>
</dbReference>
<proteinExistence type="predicted"/>
<organism evidence="2 3">
    <name type="scientific">Fusarium duplospermum</name>
    <dbReference type="NCBI Taxonomy" id="1325734"/>
    <lineage>
        <taxon>Eukaryota</taxon>
        <taxon>Fungi</taxon>
        <taxon>Dikarya</taxon>
        <taxon>Ascomycota</taxon>
        <taxon>Pezizomycotina</taxon>
        <taxon>Sordariomycetes</taxon>
        <taxon>Hypocreomycetidae</taxon>
        <taxon>Hypocreales</taxon>
        <taxon>Nectriaceae</taxon>
        <taxon>Fusarium</taxon>
        <taxon>Fusarium solani species complex</taxon>
    </lineage>
</organism>
<dbReference type="OrthoDB" id="10042665at2759"/>
<dbReference type="GO" id="GO:0016887">
    <property type="term" value="F:ATP hydrolysis activity"/>
    <property type="evidence" value="ECO:0007669"/>
    <property type="project" value="InterPro"/>
</dbReference>
<evidence type="ECO:0000313" key="3">
    <source>
        <dbReference type="Proteomes" id="UP000288168"/>
    </source>
</evidence>
<dbReference type="SMART" id="SM00382">
    <property type="entry name" value="AAA"/>
    <property type="match status" value="1"/>
</dbReference>
<accession>A0A428QC83</accession>
<dbReference type="InterPro" id="IPR027417">
    <property type="entry name" value="P-loop_NTPase"/>
</dbReference>
<keyword evidence="3" id="KW-1185">Reference proteome</keyword>
<dbReference type="AlphaFoldDB" id="A0A428QC83"/>
<comment type="caution">
    <text evidence="2">The sequence shown here is derived from an EMBL/GenBank/DDBJ whole genome shotgun (WGS) entry which is preliminary data.</text>
</comment>
<dbReference type="Pfam" id="PF22942">
    <property type="entry name" value="DUF7025"/>
    <property type="match status" value="1"/>
</dbReference>
<dbReference type="Proteomes" id="UP000288168">
    <property type="component" value="Unassembled WGS sequence"/>
</dbReference>
<dbReference type="Pfam" id="PF00004">
    <property type="entry name" value="AAA"/>
    <property type="match status" value="1"/>
</dbReference>
<dbReference type="SUPFAM" id="SSF52540">
    <property type="entry name" value="P-loop containing nucleoside triphosphate hydrolases"/>
    <property type="match status" value="1"/>
</dbReference>
<protein>
    <recommendedName>
        <fullName evidence="1">AAA+ ATPase domain-containing protein</fullName>
    </recommendedName>
</protein>
<evidence type="ECO:0000313" key="2">
    <source>
        <dbReference type="EMBL" id="RSL62875.1"/>
    </source>
</evidence>
<evidence type="ECO:0000259" key="1">
    <source>
        <dbReference type="SMART" id="SM00382"/>
    </source>
</evidence>
<sequence>MGDHSSVIKEANVAKGQLCKFIRLIEKENDDGERTITEKGPINEQPTQDIYSSYALVEKRFVKDKQTTRSLQVNSQHICDILKELTDSYPQRPSVWEPPLHFDAPFQLLFHHQEDLTKRHEAIKDDPAQEKQQEHLYLLLEYMNGEPAALAADMIRQNKITYSFLWYVFRPGIYVSYRDGNDERILWVEGITPSMMDFSGQFVTLHCLYREYNGWNEGASRIAIKLYENQYFASRGPVPIDLLPVCPLSCIDKRAIVLKDRMRKRGDIYDGLTRETTASRYYKGPFFAVSDDQEGWKLQTIAGRVIIDPQAFVEENPSRQIAVAPWPGNGPTERDILCPSHVHGYNLGTRQWGRFFIEQLSEFEYDQDLWSRVAMNEEQKRLLQSRVANHCPSPDLYDEDKLKGKGFVVLLHGVPGTGKTLTAVAIAEDIQKPLLLYPGGELGHDIDVIEERIKTVVRLASRWGAILLIDEADIFLESRRSSGEVSLERNALIAVFLRQLEHSTGVIFLTSNRASNFDSAVKSRVHITFRYPFPSLSTRRRIWEDLIKARNVESVDLLKSLDAIAEHAMDGREISNTLNSAIDLANHEEEIFDKRHLDVAVKTWALSCVHGFLKDKKLVLVVNS</sequence>
<dbReference type="STRING" id="1325734.A0A428QC83"/>
<reference evidence="2 3" key="1">
    <citation type="submission" date="2017-06" db="EMBL/GenBank/DDBJ databases">
        <title>Comparative genomic analysis of Ambrosia Fusariam Clade fungi.</title>
        <authorList>
            <person name="Stajich J.E."/>
            <person name="Carrillo J."/>
            <person name="Kijimoto T."/>
            <person name="Eskalen A."/>
            <person name="O'Donnell K."/>
            <person name="Kasson M."/>
        </authorList>
    </citation>
    <scope>NUCLEOTIDE SEQUENCE [LARGE SCALE GENOMIC DNA]</scope>
    <source>
        <strain evidence="2 3">NRRL62584</strain>
    </source>
</reference>
<feature type="domain" description="AAA+ ATPase" evidence="1">
    <location>
        <begin position="405"/>
        <end position="533"/>
    </location>
</feature>
<dbReference type="PANTHER" id="PTHR46411">
    <property type="entry name" value="FAMILY ATPASE, PUTATIVE-RELATED"/>
    <property type="match status" value="1"/>
</dbReference>
<dbReference type="Gene3D" id="3.40.50.300">
    <property type="entry name" value="P-loop containing nucleotide triphosphate hydrolases"/>
    <property type="match status" value="1"/>
</dbReference>
<dbReference type="PANTHER" id="PTHR46411:SF3">
    <property type="entry name" value="AAA+ ATPASE DOMAIN-CONTAINING PROTEIN"/>
    <property type="match status" value="1"/>
</dbReference>
<dbReference type="InterPro" id="IPR054289">
    <property type="entry name" value="DUF7025"/>
</dbReference>
<gene>
    <name evidence="2" type="ORF">CEP54_005464</name>
</gene>